<dbReference type="VEuPathDB" id="FungiDB:MYCFIDRAFT_199090"/>
<evidence type="ECO:0000256" key="1">
    <source>
        <dbReference type="SAM" id="SignalP"/>
    </source>
</evidence>
<dbReference type="Proteomes" id="UP000016932">
    <property type="component" value="Unassembled WGS sequence"/>
</dbReference>
<evidence type="ECO:0000313" key="2">
    <source>
        <dbReference type="EMBL" id="EME79279.1"/>
    </source>
</evidence>
<feature type="signal peptide" evidence="1">
    <location>
        <begin position="1"/>
        <end position="17"/>
    </location>
</feature>
<feature type="chain" id="PRO_5004030142" evidence="1">
    <location>
        <begin position="18"/>
        <end position="123"/>
    </location>
</feature>
<keyword evidence="3" id="KW-1185">Reference proteome</keyword>
<keyword evidence="1" id="KW-0732">Signal</keyword>
<gene>
    <name evidence="2" type="ORF">MYCFIDRAFT_199090</name>
</gene>
<proteinExistence type="predicted"/>
<protein>
    <submittedName>
        <fullName evidence="2">Uncharacterized protein</fullName>
    </submittedName>
</protein>
<dbReference type="RefSeq" id="XP_007930037.1">
    <property type="nucleotide sequence ID" value="XM_007931846.1"/>
</dbReference>
<accession>M2ZJL7</accession>
<dbReference type="KEGG" id="pfj:MYCFIDRAFT_199090"/>
<dbReference type="HOGENOM" id="CLU_2016257_0_0_1"/>
<dbReference type="AlphaFoldDB" id="M2ZJL7"/>
<dbReference type="OrthoDB" id="3644846at2759"/>
<organism evidence="2 3">
    <name type="scientific">Pseudocercospora fijiensis (strain CIRAD86)</name>
    <name type="common">Black leaf streak disease fungus</name>
    <name type="synonym">Mycosphaerella fijiensis</name>
    <dbReference type="NCBI Taxonomy" id="383855"/>
    <lineage>
        <taxon>Eukaryota</taxon>
        <taxon>Fungi</taxon>
        <taxon>Dikarya</taxon>
        <taxon>Ascomycota</taxon>
        <taxon>Pezizomycotina</taxon>
        <taxon>Dothideomycetes</taxon>
        <taxon>Dothideomycetidae</taxon>
        <taxon>Mycosphaerellales</taxon>
        <taxon>Mycosphaerellaceae</taxon>
        <taxon>Pseudocercospora</taxon>
    </lineage>
</organism>
<sequence length="123" mass="13086">MHLSKLLTPTLAILASAQSPGNLPMNTMHIMCRSGAGGSLGTLYTAQVGFPYKQGSGCAAILDTIKEHITVPMQDYRCVDDGFGDTFLSFSTEDGQQSSFSGALWEAFPDERCCTGCDKPLVG</sequence>
<dbReference type="GeneID" id="19335777"/>
<name>M2ZJL7_PSEFD</name>
<reference evidence="2 3" key="1">
    <citation type="journal article" date="2012" name="PLoS Pathog.">
        <title>Diverse lifestyles and strategies of plant pathogenesis encoded in the genomes of eighteen Dothideomycetes fungi.</title>
        <authorList>
            <person name="Ohm R.A."/>
            <person name="Feau N."/>
            <person name="Henrissat B."/>
            <person name="Schoch C.L."/>
            <person name="Horwitz B.A."/>
            <person name="Barry K.W."/>
            <person name="Condon B.J."/>
            <person name="Copeland A.C."/>
            <person name="Dhillon B."/>
            <person name="Glaser F."/>
            <person name="Hesse C.N."/>
            <person name="Kosti I."/>
            <person name="LaButti K."/>
            <person name="Lindquist E.A."/>
            <person name="Lucas S."/>
            <person name="Salamov A.A."/>
            <person name="Bradshaw R.E."/>
            <person name="Ciuffetti L."/>
            <person name="Hamelin R.C."/>
            <person name="Kema G.H.J."/>
            <person name="Lawrence C."/>
            <person name="Scott J.A."/>
            <person name="Spatafora J.W."/>
            <person name="Turgeon B.G."/>
            <person name="de Wit P.J.G.M."/>
            <person name="Zhong S."/>
            <person name="Goodwin S.B."/>
            <person name="Grigoriev I.V."/>
        </authorList>
    </citation>
    <scope>NUCLEOTIDE SEQUENCE [LARGE SCALE GENOMIC DNA]</scope>
    <source>
        <strain evidence="2 3">CIRAD86</strain>
    </source>
</reference>
<dbReference type="EMBL" id="KB446562">
    <property type="protein sequence ID" value="EME79279.1"/>
    <property type="molecule type" value="Genomic_DNA"/>
</dbReference>
<evidence type="ECO:0000313" key="3">
    <source>
        <dbReference type="Proteomes" id="UP000016932"/>
    </source>
</evidence>